<name>A0ABW8ML69_9BURK</name>
<protein>
    <submittedName>
        <fullName evidence="2">Uncharacterized protein</fullName>
    </submittedName>
</protein>
<evidence type="ECO:0000313" key="3">
    <source>
        <dbReference type="Proteomes" id="UP001620514"/>
    </source>
</evidence>
<reference evidence="2 3" key="1">
    <citation type="submission" date="2024-10" db="EMBL/GenBank/DDBJ databases">
        <authorList>
            <person name="Deangelis K."/>
            <person name="Huntemann M."/>
            <person name="Clum A."/>
            <person name="Wang J."/>
            <person name="Palaniappan K."/>
            <person name="Ritter S."/>
            <person name="Chen I.-M."/>
            <person name="Stamatis D."/>
            <person name="Reddy T."/>
            <person name="O'Malley R."/>
            <person name="Daum C."/>
            <person name="Ng V."/>
            <person name="Ivanova N."/>
            <person name="Kyrpides N."/>
            <person name="Woyke T."/>
        </authorList>
    </citation>
    <scope>NUCLEOTIDE SEQUENCE [LARGE SCALE GENOMIC DNA]</scope>
    <source>
        <strain evidence="2 3">GAS97</strain>
    </source>
</reference>
<keyword evidence="1" id="KW-0472">Membrane</keyword>
<keyword evidence="1" id="KW-0812">Transmembrane</keyword>
<sequence length="95" mass="10697">MRGKHLILHMMSKNLLTVCSKGNEFIRQLFVVFFLLTSFQTIQKQGYAMDMHALAGIAVLLILAAVSAYRDALRNDPMSKLNASGIRFPHSDDQE</sequence>
<dbReference type="Proteomes" id="UP001620514">
    <property type="component" value="Unassembled WGS sequence"/>
</dbReference>
<evidence type="ECO:0000313" key="2">
    <source>
        <dbReference type="EMBL" id="MFK4444424.1"/>
    </source>
</evidence>
<dbReference type="EMBL" id="JBIYDN010000014">
    <property type="protein sequence ID" value="MFK4444424.1"/>
    <property type="molecule type" value="Genomic_DNA"/>
</dbReference>
<organism evidence="2 3">
    <name type="scientific">Caballeronia udeis</name>
    <dbReference type="NCBI Taxonomy" id="1232866"/>
    <lineage>
        <taxon>Bacteria</taxon>
        <taxon>Pseudomonadati</taxon>
        <taxon>Pseudomonadota</taxon>
        <taxon>Betaproteobacteria</taxon>
        <taxon>Burkholderiales</taxon>
        <taxon>Burkholderiaceae</taxon>
        <taxon>Caballeronia</taxon>
    </lineage>
</organism>
<evidence type="ECO:0000256" key="1">
    <source>
        <dbReference type="SAM" id="Phobius"/>
    </source>
</evidence>
<proteinExistence type="predicted"/>
<feature type="transmembrane region" description="Helical" evidence="1">
    <location>
        <begin position="51"/>
        <end position="69"/>
    </location>
</feature>
<keyword evidence="3" id="KW-1185">Reference proteome</keyword>
<comment type="caution">
    <text evidence="2">The sequence shown here is derived from an EMBL/GenBank/DDBJ whole genome shotgun (WGS) entry which is preliminary data.</text>
</comment>
<gene>
    <name evidence="2" type="ORF">ABH943_004446</name>
</gene>
<reference evidence="2 3" key="2">
    <citation type="submission" date="2024-11" db="EMBL/GenBank/DDBJ databases">
        <title>Using genomics to understand microbial adaptation to soil warming.</title>
        <authorList>
            <person name="Deangelis K.M. PhD."/>
        </authorList>
    </citation>
    <scope>NUCLEOTIDE SEQUENCE [LARGE SCALE GENOMIC DNA]</scope>
    <source>
        <strain evidence="2 3">GAS97</strain>
    </source>
</reference>
<accession>A0ABW8ML69</accession>
<keyword evidence="1" id="KW-1133">Transmembrane helix</keyword>